<keyword evidence="1" id="KW-0812">Transmembrane</keyword>
<proteinExistence type="predicted"/>
<dbReference type="Proteomes" id="UP001500326">
    <property type="component" value="Unassembled WGS sequence"/>
</dbReference>
<name>A0ABN2SVJ7_9MICO</name>
<sequence>MPHPPNFTAPYPAPGSYAPPPGYAGPYLASPAPVGGMATNPRHATGAGLGLVALLAAIAATVISGIAIVIAAFNIGLGAGREIALRPMDVRFDWSALTPVRDWVLVAEVSFWIGTALGVWAIIQGIVAIAKNRGRGLGVAAIVVAALGLIVFVIALQSALTAGLAAGTGIGG</sequence>
<feature type="transmembrane region" description="Helical" evidence="1">
    <location>
        <begin position="137"/>
        <end position="156"/>
    </location>
</feature>
<feature type="transmembrane region" description="Helical" evidence="1">
    <location>
        <begin position="109"/>
        <end position="130"/>
    </location>
</feature>
<feature type="transmembrane region" description="Helical" evidence="1">
    <location>
        <begin position="47"/>
        <end position="73"/>
    </location>
</feature>
<protein>
    <recommendedName>
        <fullName evidence="4">Yip1 domain-containing protein</fullName>
    </recommendedName>
</protein>
<evidence type="ECO:0008006" key="4">
    <source>
        <dbReference type="Google" id="ProtNLM"/>
    </source>
</evidence>
<evidence type="ECO:0000256" key="1">
    <source>
        <dbReference type="SAM" id="Phobius"/>
    </source>
</evidence>
<accession>A0ABN2SVJ7</accession>
<reference evidence="2 3" key="1">
    <citation type="journal article" date="2019" name="Int. J. Syst. Evol. Microbiol.">
        <title>The Global Catalogue of Microorganisms (GCM) 10K type strain sequencing project: providing services to taxonomists for standard genome sequencing and annotation.</title>
        <authorList>
            <consortium name="The Broad Institute Genomics Platform"/>
            <consortium name="The Broad Institute Genome Sequencing Center for Infectious Disease"/>
            <person name="Wu L."/>
            <person name="Ma J."/>
        </authorList>
    </citation>
    <scope>NUCLEOTIDE SEQUENCE [LARGE SCALE GENOMIC DNA]</scope>
    <source>
        <strain evidence="2 3">JCM 14902</strain>
    </source>
</reference>
<keyword evidence="1" id="KW-0472">Membrane</keyword>
<gene>
    <name evidence="2" type="ORF">GCM10009777_31100</name>
</gene>
<comment type="caution">
    <text evidence="2">The sequence shown here is derived from an EMBL/GenBank/DDBJ whole genome shotgun (WGS) entry which is preliminary data.</text>
</comment>
<evidence type="ECO:0000313" key="3">
    <source>
        <dbReference type="Proteomes" id="UP001500326"/>
    </source>
</evidence>
<evidence type="ECO:0000313" key="2">
    <source>
        <dbReference type="EMBL" id="GAA1993313.1"/>
    </source>
</evidence>
<keyword evidence="3" id="KW-1185">Reference proteome</keyword>
<dbReference type="EMBL" id="BAAAOH010000001">
    <property type="protein sequence ID" value="GAA1993313.1"/>
    <property type="molecule type" value="Genomic_DNA"/>
</dbReference>
<keyword evidence="1" id="KW-1133">Transmembrane helix</keyword>
<organism evidence="2 3">
    <name type="scientific">Microbacterium pumilum</name>
    <dbReference type="NCBI Taxonomy" id="344165"/>
    <lineage>
        <taxon>Bacteria</taxon>
        <taxon>Bacillati</taxon>
        <taxon>Actinomycetota</taxon>
        <taxon>Actinomycetes</taxon>
        <taxon>Micrococcales</taxon>
        <taxon>Microbacteriaceae</taxon>
        <taxon>Microbacterium</taxon>
    </lineage>
</organism>